<dbReference type="Proteomes" id="UP000712600">
    <property type="component" value="Unassembled WGS sequence"/>
</dbReference>
<organism evidence="1 2">
    <name type="scientific">Brassica cretica</name>
    <name type="common">Mustard</name>
    <dbReference type="NCBI Taxonomy" id="69181"/>
    <lineage>
        <taxon>Eukaryota</taxon>
        <taxon>Viridiplantae</taxon>
        <taxon>Streptophyta</taxon>
        <taxon>Embryophyta</taxon>
        <taxon>Tracheophyta</taxon>
        <taxon>Spermatophyta</taxon>
        <taxon>Magnoliopsida</taxon>
        <taxon>eudicotyledons</taxon>
        <taxon>Gunneridae</taxon>
        <taxon>Pentapetalae</taxon>
        <taxon>rosids</taxon>
        <taxon>malvids</taxon>
        <taxon>Brassicales</taxon>
        <taxon>Brassicaceae</taxon>
        <taxon>Brassiceae</taxon>
        <taxon>Brassica</taxon>
    </lineage>
</organism>
<evidence type="ECO:0000313" key="2">
    <source>
        <dbReference type="Proteomes" id="UP000712600"/>
    </source>
</evidence>
<protein>
    <submittedName>
        <fullName evidence="1">Uncharacterized protein</fullName>
    </submittedName>
</protein>
<dbReference type="EMBL" id="QGKX02001347">
    <property type="protein sequence ID" value="KAF3524784.1"/>
    <property type="molecule type" value="Genomic_DNA"/>
</dbReference>
<proteinExistence type="predicted"/>
<reference evidence="1" key="1">
    <citation type="submission" date="2019-12" db="EMBL/GenBank/DDBJ databases">
        <title>Genome sequencing and annotation of Brassica cretica.</title>
        <authorList>
            <person name="Studholme D.J."/>
            <person name="Sarris P."/>
        </authorList>
    </citation>
    <scope>NUCLEOTIDE SEQUENCE</scope>
    <source>
        <strain evidence="1">PFS-109/04</strain>
        <tissue evidence="1">Leaf</tissue>
    </source>
</reference>
<comment type="caution">
    <text evidence="1">The sequence shown here is derived from an EMBL/GenBank/DDBJ whole genome shotgun (WGS) entry which is preliminary data.</text>
</comment>
<dbReference type="AlphaFoldDB" id="A0A8S9PU28"/>
<accession>A0A8S9PU28</accession>
<gene>
    <name evidence="1" type="ORF">F2Q69_00047890</name>
</gene>
<sequence>MEAETMENAKEILLTTLYFIVVNVKDELVKVDSRIEFVRRITLSSTTSETYVSTMPYSAGDAFSCTRRILRRHYKFSQSTSSFTVVYVLYRLCSPCISVEEDPGSFLEGDDPWNQLMLHSLHRLVLSTTSICVISSLSPPPLIFAF</sequence>
<name>A0A8S9PU28_BRACR</name>
<evidence type="ECO:0000313" key="1">
    <source>
        <dbReference type="EMBL" id="KAF3524784.1"/>
    </source>
</evidence>